<dbReference type="eggNOG" id="ENOG502SYZR">
    <property type="taxonomic scope" value="Eukaryota"/>
</dbReference>
<gene>
    <name evidence="2" type="ORF">GLOTRDRAFT_133810</name>
</gene>
<feature type="region of interest" description="Disordered" evidence="1">
    <location>
        <begin position="266"/>
        <end position="298"/>
    </location>
</feature>
<dbReference type="KEGG" id="gtr:GLOTRDRAFT_133810"/>
<sequence>MLMIVHAGLHSKWMFMSTILPKGTGSFPTCYATWPWGPEATFAASSLVSPGYADIIISCQLISPNQPLTESPIKSAVRLLRSDHPTIAARFACPASEDGSPPSAADVKLAYEVPASEREVDLWLNEVVTVRTDTGGDVDAAVALVAHDLGKAAAGPPTTLFEAHFIPGSTSRSALVLRLGHAVFDGIGVFQALDLLNERIARVLRSPVHVSEPLNWGEETARLALPTPECTKIPWSLAAEMSEDDQVMLDRLVEAINMEKVSKLPSHRIQRLTQYPPLPDPPRRAVLPPPPGSTHVGTGVIMRTMPAESVQALRSAARARSSASSSPRCSSPSYARTPAPAPPRQASTRPSTRASRTSAQARPGASRTAPRATSTSRGTCRRRWSASALRWNGVDEFTRVWGAAQGAPSGNTPPLPVPSSMGVVDQRLSARQGEYLTITEPQPQPQPQPSMRTPTLARAANVASRSIPSLGRADLETRTRPSGSSVI</sequence>
<proteinExistence type="predicted"/>
<dbReference type="OrthoDB" id="3235423at2759"/>
<dbReference type="InterPro" id="IPR023213">
    <property type="entry name" value="CAT-like_dom_sf"/>
</dbReference>
<dbReference type="EMBL" id="KB469314">
    <property type="protein sequence ID" value="EPQ50708.1"/>
    <property type="molecule type" value="Genomic_DNA"/>
</dbReference>
<dbReference type="RefSeq" id="XP_007870959.1">
    <property type="nucleotide sequence ID" value="XM_007872768.1"/>
</dbReference>
<feature type="region of interest" description="Disordered" evidence="1">
    <location>
        <begin position="463"/>
        <end position="487"/>
    </location>
</feature>
<reference evidence="2 3" key="1">
    <citation type="journal article" date="2012" name="Science">
        <title>The Paleozoic origin of enzymatic lignin decomposition reconstructed from 31 fungal genomes.</title>
        <authorList>
            <person name="Floudas D."/>
            <person name="Binder M."/>
            <person name="Riley R."/>
            <person name="Barry K."/>
            <person name="Blanchette R.A."/>
            <person name="Henrissat B."/>
            <person name="Martinez A.T."/>
            <person name="Otillar R."/>
            <person name="Spatafora J.W."/>
            <person name="Yadav J.S."/>
            <person name="Aerts A."/>
            <person name="Benoit I."/>
            <person name="Boyd A."/>
            <person name="Carlson A."/>
            <person name="Copeland A."/>
            <person name="Coutinho P.M."/>
            <person name="de Vries R.P."/>
            <person name="Ferreira P."/>
            <person name="Findley K."/>
            <person name="Foster B."/>
            <person name="Gaskell J."/>
            <person name="Glotzer D."/>
            <person name="Gorecki P."/>
            <person name="Heitman J."/>
            <person name="Hesse C."/>
            <person name="Hori C."/>
            <person name="Igarashi K."/>
            <person name="Jurgens J.A."/>
            <person name="Kallen N."/>
            <person name="Kersten P."/>
            <person name="Kohler A."/>
            <person name="Kuees U."/>
            <person name="Kumar T.K.A."/>
            <person name="Kuo A."/>
            <person name="LaButti K."/>
            <person name="Larrondo L.F."/>
            <person name="Lindquist E."/>
            <person name="Ling A."/>
            <person name="Lombard V."/>
            <person name="Lucas S."/>
            <person name="Lundell T."/>
            <person name="Martin R."/>
            <person name="McLaughlin D.J."/>
            <person name="Morgenstern I."/>
            <person name="Morin E."/>
            <person name="Murat C."/>
            <person name="Nagy L.G."/>
            <person name="Nolan M."/>
            <person name="Ohm R.A."/>
            <person name="Patyshakuliyeva A."/>
            <person name="Rokas A."/>
            <person name="Ruiz-Duenas F.J."/>
            <person name="Sabat G."/>
            <person name="Salamov A."/>
            <person name="Samejima M."/>
            <person name="Schmutz J."/>
            <person name="Slot J.C."/>
            <person name="St John F."/>
            <person name="Stenlid J."/>
            <person name="Sun H."/>
            <person name="Sun S."/>
            <person name="Syed K."/>
            <person name="Tsang A."/>
            <person name="Wiebenga A."/>
            <person name="Young D."/>
            <person name="Pisabarro A."/>
            <person name="Eastwood D.C."/>
            <person name="Martin F."/>
            <person name="Cullen D."/>
            <person name="Grigoriev I.V."/>
            <person name="Hibbett D.S."/>
        </authorList>
    </citation>
    <scope>NUCLEOTIDE SEQUENCE [LARGE SCALE GENOMIC DNA]</scope>
    <source>
        <strain evidence="2 3">ATCC 11539</strain>
    </source>
</reference>
<evidence type="ECO:0000256" key="1">
    <source>
        <dbReference type="SAM" id="MobiDB-lite"/>
    </source>
</evidence>
<organism evidence="2 3">
    <name type="scientific">Gloeophyllum trabeum (strain ATCC 11539 / FP-39264 / Madison 617)</name>
    <name type="common">Brown rot fungus</name>
    <dbReference type="NCBI Taxonomy" id="670483"/>
    <lineage>
        <taxon>Eukaryota</taxon>
        <taxon>Fungi</taxon>
        <taxon>Dikarya</taxon>
        <taxon>Basidiomycota</taxon>
        <taxon>Agaricomycotina</taxon>
        <taxon>Agaricomycetes</taxon>
        <taxon>Gloeophyllales</taxon>
        <taxon>Gloeophyllaceae</taxon>
        <taxon>Gloeophyllum</taxon>
    </lineage>
</organism>
<evidence type="ECO:0000313" key="3">
    <source>
        <dbReference type="Proteomes" id="UP000030669"/>
    </source>
</evidence>
<evidence type="ECO:0000313" key="2">
    <source>
        <dbReference type="EMBL" id="EPQ50708.1"/>
    </source>
</evidence>
<feature type="compositionally biased region" description="Low complexity" evidence="1">
    <location>
        <begin position="314"/>
        <end position="363"/>
    </location>
</feature>
<dbReference type="PANTHER" id="PTHR42034">
    <property type="entry name" value="CHROMOSOME 7, WHOLE GENOME SHOTGUN SEQUENCE-RELATED"/>
    <property type="match status" value="1"/>
</dbReference>
<dbReference type="GeneID" id="19302805"/>
<accession>S7PTF4</accession>
<dbReference type="HOGENOM" id="CLU_560260_0_0_1"/>
<dbReference type="Gene3D" id="3.30.559.10">
    <property type="entry name" value="Chloramphenicol acetyltransferase-like domain"/>
    <property type="match status" value="1"/>
</dbReference>
<keyword evidence="3" id="KW-1185">Reference proteome</keyword>
<dbReference type="AlphaFoldDB" id="S7PTF4"/>
<protein>
    <submittedName>
        <fullName evidence="2">Uncharacterized protein</fullName>
    </submittedName>
</protein>
<dbReference type="Proteomes" id="UP000030669">
    <property type="component" value="Unassembled WGS sequence"/>
</dbReference>
<name>S7PTF4_GLOTA</name>
<feature type="region of interest" description="Disordered" evidence="1">
    <location>
        <begin position="311"/>
        <end position="382"/>
    </location>
</feature>
<dbReference type="PANTHER" id="PTHR42034:SF1">
    <property type="entry name" value="CONDENSATION DOMAIN-CONTAINING PROTEIN"/>
    <property type="match status" value="1"/>
</dbReference>